<feature type="transmembrane region" description="Helical" evidence="7">
    <location>
        <begin position="12"/>
        <end position="34"/>
    </location>
</feature>
<dbReference type="SUPFAM" id="SSF52540">
    <property type="entry name" value="P-loop containing nucleoside triphosphate hydrolases"/>
    <property type="match status" value="1"/>
</dbReference>
<dbReference type="PANTHER" id="PTHR37937:SF1">
    <property type="entry name" value="CONJUGATIVE TRANSFER: DNA TRANSPORT"/>
    <property type="match status" value="1"/>
</dbReference>
<evidence type="ECO:0000313" key="10">
    <source>
        <dbReference type="Proteomes" id="UP000294155"/>
    </source>
</evidence>
<evidence type="ECO:0000256" key="2">
    <source>
        <dbReference type="ARBA" id="ARBA00022475"/>
    </source>
</evidence>
<dbReference type="AlphaFoldDB" id="A0A4Q5LG65"/>
<feature type="transmembrane region" description="Helical" evidence="7">
    <location>
        <begin position="211"/>
        <end position="230"/>
    </location>
</feature>
<keyword evidence="2" id="KW-1003">Cell membrane</keyword>
<dbReference type="OrthoDB" id="102453at2"/>
<keyword evidence="10" id="KW-1185">Reference proteome</keyword>
<feature type="domain" description="TraD/TraG TraM recognition site" evidence="8">
    <location>
        <begin position="545"/>
        <end position="664"/>
    </location>
</feature>
<protein>
    <recommendedName>
        <fullName evidence="8">TraD/TraG TraM recognition site domain-containing protein</fullName>
    </recommendedName>
</protein>
<evidence type="ECO:0000256" key="5">
    <source>
        <dbReference type="ARBA" id="ARBA00023136"/>
    </source>
</evidence>
<feature type="region of interest" description="Disordered" evidence="6">
    <location>
        <begin position="624"/>
        <end position="653"/>
    </location>
</feature>
<keyword evidence="3 7" id="KW-0812">Transmembrane</keyword>
<evidence type="ECO:0000256" key="4">
    <source>
        <dbReference type="ARBA" id="ARBA00022989"/>
    </source>
</evidence>
<dbReference type="RefSeq" id="WP_129919101.1">
    <property type="nucleotide sequence ID" value="NZ_SEWE01000001.1"/>
</dbReference>
<name>A0A4Q5LG65_9BACT</name>
<evidence type="ECO:0000256" key="7">
    <source>
        <dbReference type="SAM" id="Phobius"/>
    </source>
</evidence>
<evidence type="ECO:0000256" key="1">
    <source>
        <dbReference type="ARBA" id="ARBA00004651"/>
    </source>
</evidence>
<reference evidence="9 10" key="1">
    <citation type="submission" date="2019-02" db="EMBL/GenBank/DDBJ databases">
        <title>Bacterial novel species isolated from soil.</title>
        <authorList>
            <person name="Jung H.-Y."/>
        </authorList>
    </citation>
    <scope>NUCLEOTIDE SEQUENCE [LARGE SCALE GENOMIC DNA]</scope>
    <source>
        <strain evidence="9 10">1-3-3-3</strain>
    </source>
</reference>
<comment type="subcellular location">
    <subcellularLocation>
        <location evidence="1">Cell membrane</location>
        <topology evidence="1">Multi-pass membrane protein</topology>
    </subcellularLocation>
</comment>
<sequence length="752" mass="81311">MTISPPRPAAQSQAIGLLIGLLLLALLAGEWYVLQHPAELATARAAQHRAVQTPSLTPAQRLAARMVVINQQRAEARRARLQRQAAPVVGQPAAELATATGQAGDQVVSRGGAAALRVATAGQGFKGKLLVKAGRFYDAAGRYLRGLVLLAAGVLVFVLPAPERKPGGPARRNPLRPRAVRFVVASCAGLFLLSAYVLLTMASYQPGFIRVGYPVAVTVTLASGFVVGLLRAATKSPEFGLSVERKKLETPDGFNLPTEGGGWVNVPNPYRGVLVLGGAGAGKTFSIGEPLIEQLAAKNFAGLIYDFKFPVLAEVAQKALELAGRRQAPPRLLPDGEPEPAVVLHVINFRDLTRSERVNPLRAEDMPVVAFAEEYSRAIINNLNPASIRKMEFFDISAVAYLTGIIWFYKKYFPRYCTIPHVVATAIHKDFKHVLSMLETDPECAGMVRSIVTAVEQRAEKQVAAVVGTLQVILNRINSPEIVWVLTPDEAKGEGFSLNLNDPQQPALLCIGNDPTLKETFSPVVSCIITVAIKLMNQQHKHRSYVFLDEAATVYVPGLELLPATARSNKVATIYMTQDLAQMTDAYGPEKMKVMVSNLNNQFFGKVNSLDTAKFISELVGREDKQMHSTSTGKSQGGAGSHGSHSSNLSTSYQERSLVRVQDAIGLQQGEFIGQTVETEHTFFQGVISRADATQERFPLHPVATFGTGEEDSAAALSTVVQENYRRVSQQVKETLALHVNTLAGGTKNEVD</sequence>
<dbReference type="GO" id="GO:0005886">
    <property type="term" value="C:plasma membrane"/>
    <property type="evidence" value="ECO:0007669"/>
    <property type="project" value="UniProtKB-SubCell"/>
</dbReference>
<keyword evidence="5 7" id="KW-0472">Membrane</keyword>
<dbReference type="EMBL" id="SEWE01000001">
    <property type="protein sequence ID" value="RYU84765.1"/>
    <property type="molecule type" value="Genomic_DNA"/>
</dbReference>
<feature type="compositionally biased region" description="Low complexity" evidence="6">
    <location>
        <begin position="642"/>
        <end position="652"/>
    </location>
</feature>
<gene>
    <name evidence="9" type="ORF">EWM57_00105</name>
</gene>
<organism evidence="9 10">
    <name type="scientific">Hymenobacter persicinus</name>
    <dbReference type="NCBI Taxonomy" id="2025506"/>
    <lineage>
        <taxon>Bacteria</taxon>
        <taxon>Pseudomonadati</taxon>
        <taxon>Bacteroidota</taxon>
        <taxon>Cytophagia</taxon>
        <taxon>Cytophagales</taxon>
        <taxon>Hymenobacteraceae</taxon>
        <taxon>Hymenobacter</taxon>
    </lineage>
</organism>
<keyword evidence="4 7" id="KW-1133">Transmembrane helix</keyword>
<dbReference type="Gene3D" id="3.40.50.300">
    <property type="entry name" value="P-loop containing nucleotide triphosphate hydrolases"/>
    <property type="match status" value="1"/>
</dbReference>
<dbReference type="CDD" id="cd01127">
    <property type="entry name" value="TrwB_TraG_TraD_VirD4"/>
    <property type="match status" value="1"/>
</dbReference>
<dbReference type="Pfam" id="PF12696">
    <property type="entry name" value="TraG-D_C"/>
    <property type="match status" value="1"/>
</dbReference>
<evidence type="ECO:0000256" key="3">
    <source>
        <dbReference type="ARBA" id="ARBA00022692"/>
    </source>
</evidence>
<dbReference type="Proteomes" id="UP000294155">
    <property type="component" value="Unassembled WGS sequence"/>
</dbReference>
<accession>A0A4Q5LG65</accession>
<feature type="transmembrane region" description="Helical" evidence="7">
    <location>
        <begin position="143"/>
        <end position="161"/>
    </location>
</feature>
<dbReference type="InterPro" id="IPR051539">
    <property type="entry name" value="T4SS-coupling_protein"/>
</dbReference>
<evidence type="ECO:0000256" key="6">
    <source>
        <dbReference type="SAM" id="MobiDB-lite"/>
    </source>
</evidence>
<dbReference type="InterPro" id="IPR032689">
    <property type="entry name" value="TraG-D_C"/>
</dbReference>
<evidence type="ECO:0000259" key="8">
    <source>
        <dbReference type="Pfam" id="PF12696"/>
    </source>
</evidence>
<dbReference type="PANTHER" id="PTHR37937">
    <property type="entry name" value="CONJUGATIVE TRANSFER: DNA TRANSPORT"/>
    <property type="match status" value="1"/>
</dbReference>
<comment type="caution">
    <text evidence="9">The sequence shown here is derived from an EMBL/GenBank/DDBJ whole genome shotgun (WGS) entry which is preliminary data.</text>
</comment>
<feature type="transmembrane region" description="Helical" evidence="7">
    <location>
        <begin position="182"/>
        <end position="199"/>
    </location>
</feature>
<dbReference type="InterPro" id="IPR027417">
    <property type="entry name" value="P-loop_NTPase"/>
</dbReference>
<proteinExistence type="predicted"/>
<evidence type="ECO:0000313" key="9">
    <source>
        <dbReference type="EMBL" id="RYU84765.1"/>
    </source>
</evidence>